<dbReference type="RefSeq" id="WP_076624396.1">
    <property type="nucleotide sequence ID" value="NZ_BMEW01000001.1"/>
</dbReference>
<keyword evidence="18" id="KW-1185">Reference proteome</keyword>
<dbReference type="PANTHER" id="PTHR36570">
    <property type="entry name" value="DISULFIDE BOND FORMATION PROTEIN B"/>
    <property type="match status" value="1"/>
</dbReference>
<evidence type="ECO:0000256" key="8">
    <source>
        <dbReference type="ARBA" id="ARBA00023002"/>
    </source>
</evidence>
<dbReference type="Pfam" id="PF02600">
    <property type="entry name" value="DsbB"/>
    <property type="match status" value="1"/>
</dbReference>
<evidence type="ECO:0000313" key="17">
    <source>
        <dbReference type="EMBL" id="APX24572.1"/>
    </source>
</evidence>
<dbReference type="GO" id="GO:0006457">
    <property type="term" value="P:protein folding"/>
    <property type="evidence" value="ECO:0007669"/>
    <property type="project" value="InterPro"/>
</dbReference>
<sequence length="157" mass="16523">MTLSRNILILLAAAGSAAVLLGAFGFQFLGDLPPCKLCIWQRWPHAAAVVIGAAALATRGPALPLLGALSALTTAAIGFYHTGVERAWWEGPTTCTSSAPVTGISADDLLNQIMSAEIQRCDEVLWDFLGLSMASWNTIASLLFVALWIAAAVKKKA</sequence>
<dbReference type="InterPro" id="IPR050183">
    <property type="entry name" value="DsbB"/>
</dbReference>
<keyword evidence="6" id="KW-0249">Electron transport</keyword>
<comment type="subunit">
    <text evidence="14">Interacts with DsbL.</text>
</comment>
<dbReference type="GO" id="GO:0005886">
    <property type="term" value="C:plasma membrane"/>
    <property type="evidence" value="ECO:0007669"/>
    <property type="project" value="UniProtKB-SubCell"/>
</dbReference>
<evidence type="ECO:0000256" key="4">
    <source>
        <dbReference type="ARBA" id="ARBA00022519"/>
    </source>
</evidence>
<organism evidence="17 18">
    <name type="scientific">Salipiger profundus</name>
    <dbReference type="NCBI Taxonomy" id="1229727"/>
    <lineage>
        <taxon>Bacteria</taxon>
        <taxon>Pseudomonadati</taxon>
        <taxon>Pseudomonadota</taxon>
        <taxon>Alphaproteobacteria</taxon>
        <taxon>Rhodobacterales</taxon>
        <taxon>Roseobacteraceae</taxon>
        <taxon>Salipiger</taxon>
    </lineage>
</organism>
<evidence type="ECO:0000256" key="11">
    <source>
        <dbReference type="ARBA" id="ARBA00023284"/>
    </source>
</evidence>
<keyword evidence="10" id="KW-1015">Disulfide bond</keyword>
<dbReference type="GO" id="GO:0015035">
    <property type="term" value="F:protein-disulfide reductase activity"/>
    <property type="evidence" value="ECO:0007669"/>
    <property type="project" value="InterPro"/>
</dbReference>
<dbReference type="Gene3D" id="1.20.1550.10">
    <property type="entry name" value="DsbB-like"/>
    <property type="match status" value="1"/>
</dbReference>
<keyword evidence="5 16" id="KW-0812">Transmembrane</keyword>
<keyword evidence="3" id="KW-1003">Cell membrane</keyword>
<feature type="transmembrane region" description="Helical" evidence="16">
    <location>
        <begin position="134"/>
        <end position="153"/>
    </location>
</feature>
<feature type="transmembrane region" description="Helical" evidence="16">
    <location>
        <begin position="7"/>
        <end position="30"/>
    </location>
</feature>
<keyword evidence="7 16" id="KW-1133">Transmembrane helix</keyword>
<dbReference type="KEGG" id="tpro:Ga0080559_TMP3776"/>
<accession>A0A1U7D8Y7</accession>
<gene>
    <name evidence="17" type="ORF">Ga0080559_TMP3776</name>
</gene>
<evidence type="ECO:0000313" key="18">
    <source>
        <dbReference type="Proteomes" id="UP000186559"/>
    </source>
</evidence>
<comment type="function">
    <text evidence="12">Required for disulfide bond formation in some proteins. Part of a redox system composed of DsbI and DsbL that mediates formation of an essential disulfide bond in AssT.</text>
</comment>
<evidence type="ECO:0000256" key="7">
    <source>
        <dbReference type="ARBA" id="ARBA00022989"/>
    </source>
</evidence>
<keyword evidence="8" id="KW-0560">Oxidoreductase</keyword>
<comment type="subcellular location">
    <subcellularLocation>
        <location evidence="1">Cell inner membrane</location>
        <topology evidence="1">Multi-pass membrane protein</topology>
    </subcellularLocation>
</comment>
<evidence type="ECO:0000256" key="9">
    <source>
        <dbReference type="ARBA" id="ARBA00023136"/>
    </source>
</evidence>
<dbReference type="AlphaFoldDB" id="A0A1U7D8Y7"/>
<dbReference type="InterPro" id="IPR023380">
    <property type="entry name" value="DsbB-like_sf"/>
</dbReference>
<reference evidence="17 18" key="1">
    <citation type="submission" date="2016-03" db="EMBL/GenBank/DDBJ databases">
        <title>Deep-sea bacteria in the southern Pacific.</title>
        <authorList>
            <person name="Tang K."/>
        </authorList>
    </citation>
    <scope>NUCLEOTIDE SEQUENCE [LARGE SCALE GENOMIC DNA]</scope>
    <source>
        <strain evidence="17 18">JLT2016</strain>
    </source>
</reference>
<evidence type="ECO:0000256" key="6">
    <source>
        <dbReference type="ARBA" id="ARBA00022982"/>
    </source>
</evidence>
<dbReference type="Proteomes" id="UP000186559">
    <property type="component" value="Chromosome"/>
</dbReference>
<proteinExistence type="inferred from homology"/>
<dbReference type="SUPFAM" id="SSF158442">
    <property type="entry name" value="DsbB-like"/>
    <property type="match status" value="1"/>
</dbReference>
<evidence type="ECO:0000256" key="5">
    <source>
        <dbReference type="ARBA" id="ARBA00022692"/>
    </source>
</evidence>
<evidence type="ECO:0000256" key="3">
    <source>
        <dbReference type="ARBA" id="ARBA00022475"/>
    </source>
</evidence>
<feature type="transmembrane region" description="Helical" evidence="16">
    <location>
        <begin position="65"/>
        <end position="83"/>
    </location>
</feature>
<dbReference type="InterPro" id="IPR024199">
    <property type="entry name" value="Uncharacterised_DsbB"/>
</dbReference>
<evidence type="ECO:0000256" key="15">
    <source>
        <dbReference type="ARBA" id="ARBA00039389"/>
    </source>
</evidence>
<evidence type="ECO:0000256" key="13">
    <source>
        <dbReference type="ARBA" id="ARBA00038060"/>
    </source>
</evidence>
<dbReference type="InterPro" id="IPR003752">
    <property type="entry name" value="DiS_bond_form_DsbB/BdbC"/>
</dbReference>
<evidence type="ECO:0000256" key="12">
    <source>
        <dbReference type="ARBA" id="ARBA00037310"/>
    </source>
</evidence>
<dbReference type="PIRSF" id="PIRSF033913">
    <property type="entry name" value="S-S_format_DsbB"/>
    <property type="match status" value="1"/>
</dbReference>
<name>A0A1U7D8Y7_9RHOB</name>
<protein>
    <recommendedName>
        <fullName evidence="15">Putative protein-disulfide oxidoreductase DsbI</fullName>
    </recommendedName>
</protein>
<evidence type="ECO:0000256" key="16">
    <source>
        <dbReference type="SAM" id="Phobius"/>
    </source>
</evidence>
<keyword evidence="11" id="KW-0676">Redox-active center</keyword>
<keyword evidence="4" id="KW-0997">Cell inner membrane</keyword>
<dbReference type="EMBL" id="CP014796">
    <property type="protein sequence ID" value="APX24572.1"/>
    <property type="molecule type" value="Genomic_DNA"/>
</dbReference>
<keyword evidence="9 16" id="KW-0472">Membrane</keyword>
<comment type="similarity">
    <text evidence="13">Belongs to the DsbB family. DsbI subfamily.</text>
</comment>
<keyword evidence="2" id="KW-0813">Transport</keyword>
<evidence type="ECO:0000256" key="14">
    <source>
        <dbReference type="ARBA" id="ARBA00038526"/>
    </source>
</evidence>
<dbReference type="OrthoDB" id="9808637at2"/>
<evidence type="ECO:0000256" key="2">
    <source>
        <dbReference type="ARBA" id="ARBA00022448"/>
    </source>
</evidence>
<dbReference type="STRING" id="1229727.Ga0080559_TMP3776"/>
<evidence type="ECO:0000256" key="1">
    <source>
        <dbReference type="ARBA" id="ARBA00004429"/>
    </source>
</evidence>
<feature type="transmembrane region" description="Helical" evidence="16">
    <location>
        <begin position="42"/>
        <end position="58"/>
    </location>
</feature>
<dbReference type="PANTHER" id="PTHR36570:SF1">
    <property type="entry name" value="PROTEIN-DISULFIDE OXIDOREDUCTASE DSBI"/>
    <property type="match status" value="1"/>
</dbReference>
<evidence type="ECO:0000256" key="10">
    <source>
        <dbReference type="ARBA" id="ARBA00023157"/>
    </source>
</evidence>